<dbReference type="AlphaFoldDB" id="A0A813N7Y9"/>
<keyword evidence="2" id="KW-1185">Reference proteome</keyword>
<dbReference type="EMBL" id="CAJNOC010000261">
    <property type="protein sequence ID" value="CAF0735126.1"/>
    <property type="molecule type" value="Genomic_DNA"/>
</dbReference>
<gene>
    <name evidence="1" type="ORF">OXX778_LOCUS3081</name>
</gene>
<name>A0A813N7Y9_9BILA</name>
<evidence type="ECO:0000313" key="1">
    <source>
        <dbReference type="EMBL" id="CAF0735126.1"/>
    </source>
</evidence>
<sequence length="156" mass="18533">MLHITSILQNASYSKIQNDRFSLINGLNRNYSFVHDTYSNRYDFNYNIDSYNLDDYETNLKGYWGYIRDKHADRNISTKNPIKIDYDGYWGQFEDNQSEIARKLRDTPIIIKPNEEKTIVKPSQAPLDSDNFQKFNYKISQLKIQAKKREDDLKNS</sequence>
<dbReference type="Proteomes" id="UP000663879">
    <property type="component" value="Unassembled WGS sequence"/>
</dbReference>
<dbReference type="OrthoDB" id="10411683at2759"/>
<proteinExistence type="predicted"/>
<evidence type="ECO:0000313" key="2">
    <source>
        <dbReference type="Proteomes" id="UP000663879"/>
    </source>
</evidence>
<reference evidence="1" key="1">
    <citation type="submission" date="2021-02" db="EMBL/GenBank/DDBJ databases">
        <authorList>
            <person name="Nowell W R."/>
        </authorList>
    </citation>
    <scope>NUCLEOTIDE SEQUENCE</scope>
    <source>
        <strain evidence="1">Ploen Becks lab</strain>
    </source>
</reference>
<organism evidence="1 2">
    <name type="scientific">Brachionus calyciflorus</name>
    <dbReference type="NCBI Taxonomy" id="104777"/>
    <lineage>
        <taxon>Eukaryota</taxon>
        <taxon>Metazoa</taxon>
        <taxon>Spiralia</taxon>
        <taxon>Gnathifera</taxon>
        <taxon>Rotifera</taxon>
        <taxon>Eurotatoria</taxon>
        <taxon>Monogononta</taxon>
        <taxon>Pseudotrocha</taxon>
        <taxon>Ploima</taxon>
        <taxon>Brachionidae</taxon>
        <taxon>Brachionus</taxon>
    </lineage>
</organism>
<comment type="caution">
    <text evidence="1">The sequence shown here is derived from an EMBL/GenBank/DDBJ whole genome shotgun (WGS) entry which is preliminary data.</text>
</comment>
<protein>
    <submittedName>
        <fullName evidence="1">Uncharacterized protein</fullName>
    </submittedName>
</protein>
<accession>A0A813N7Y9</accession>